<dbReference type="PANTHER" id="PTHR23405:SF5">
    <property type="entry name" value="THO COMPLEX SUBUNIT 7 HOMOLOG"/>
    <property type="match status" value="1"/>
</dbReference>
<organism evidence="7 8">
    <name type="scientific">Trichogramma kaykai</name>
    <dbReference type="NCBI Taxonomy" id="54128"/>
    <lineage>
        <taxon>Eukaryota</taxon>
        <taxon>Metazoa</taxon>
        <taxon>Ecdysozoa</taxon>
        <taxon>Arthropoda</taxon>
        <taxon>Hexapoda</taxon>
        <taxon>Insecta</taxon>
        <taxon>Pterygota</taxon>
        <taxon>Neoptera</taxon>
        <taxon>Endopterygota</taxon>
        <taxon>Hymenoptera</taxon>
        <taxon>Apocrita</taxon>
        <taxon>Proctotrupomorpha</taxon>
        <taxon>Chalcidoidea</taxon>
        <taxon>Trichogrammatidae</taxon>
        <taxon>Trichogramma</taxon>
    </lineage>
</organism>
<evidence type="ECO:0000256" key="3">
    <source>
        <dbReference type="ARBA" id="ARBA00023054"/>
    </source>
</evidence>
<dbReference type="Proteomes" id="UP001627154">
    <property type="component" value="Unassembled WGS sequence"/>
</dbReference>
<dbReference type="Pfam" id="PF05615">
    <property type="entry name" value="THOC7"/>
    <property type="match status" value="1"/>
</dbReference>
<comment type="caution">
    <text evidence="7">The sequence shown here is derived from an EMBL/GenBank/DDBJ whole genome shotgun (WGS) entry which is preliminary data.</text>
</comment>
<gene>
    <name evidence="7" type="ORF">TKK_007685</name>
</gene>
<dbReference type="PANTHER" id="PTHR23405">
    <property type="entry name" value="MAINTENANCE OF KILLER 16 MAK16 PROTEIN-RELATED"/>
    <property type="match status" value="1"/>
</dbReference>
<evidence type="ECO:0008006" key="9">
    <source>
        <dbReference type="Google" id="ProtNLM"/>
    </source>
</evidence>
<dbReference type="EMBL" id="JBJJXI010000059">
    <property type="protein sequence ID" value="KAL3398540.1"/>
    <property type="molecule type" value="Genomic_DNA"/>
</dbReference>
<comment type="subcellular location">
    <subcellularLocation>
        <location evidence="1">Nucleus</location>
    </subcellularLocation>
</comment>
<dbReference type="AlphaFoldDB" id="A0ABD2X0N9"/>
<keyword evidence="4" id="KW-0539">Nucleus</keyword>
<accession>A0ABD2X0N9</accession>
<evidence type="ECO:0000313" key="7">
    <source>
        <dbReference type="EMBL" id="KAL3398540.1"/>
    </source>
</evidence>
<evidence type="ECO:0000256" key="2">
    <source>
        <dbReference type="ARBA" id="ARBA00006482"/>
    </source>
</evidence>
<feature type="chain" id="PRO_5044866402" description="THO complex subunit 7 homolog" evidence="6">
    <location>
        <begin position="23"/>
        <end position="219"/>
    </location>
</feature>
<name>A0ABD2X0N9_9HYME</name>
<keyword evidence="3 5" id="KW-0175">Coiled coil</keyword>
<dbReference type="InterPro" id="IPR008501">
    <property type="entry name" value="THOC7/Mft1"/>
</dbReference>
<feature type="signal peptide" evidence="6">
    <location>
        <begin position="1"/>
        <end position="22"/>
    </location>
</feature>
<reference evidence="7 8" key="1">
    <citation type="journal article" date="2024" name="bioRxiv">
        <title>A reference genome for Trichogramma kaykai: A tiny desert-dwelling parasitoid wasp with competing sex-ratio distorters.</title>
        <authorList>
            <person name="Culotta J."/>
            <person name="Lindsey A.R."/>
        </authorList>
    </citation>
    <scope>NUCLEOTIDE SEQUENCE [LARGE SCALE GENOMIC DNA]</scope>
    <source>
        <strain evidence="7 8">KSX58</strain>
    </source>
</reference>
<keyword evidence="8" id="KW-1185">Reference proteome</keyword>
<evidence type="ECO:0000313" key="8">
    <source>
        <dbReference type="Proteomes" id="UP001627154"/>
    </source>
</evidence>
<feature type="coiled-coil region" evidence="5">
    <location>
        <begin position="101"/>
        <end position="182"/>
    </location>
</feature>
<keyword evidence="6" id="KW-0732">Signal</keyword>
<evidence type="ECO:0000256" key="6">
    <source>
        <dbReference type="SAM" id="SignalP"/>
    </source>
</evidence>
<proteinExistence type="inferred from homology"/>
<protein>
    <recommendedName>
        <fullName evidence="9">THO complex subunit 7 homolog</fullName>
    </recommendedName>
</protein>
<evidence type="ECO:0000256" key="5">
    <source>
        <dbReference type="SAM" id="Coils"/>
    </source>
</evidence>
<dbReference type="GO" id="GO:0005634">
    <property type="term" value="C:nucleus"/>
    <property type="evidence" value="ECO:0007669"/>
    <property type="project" value="UniProtKB-SubCell"/>
</dbReference>
<evidence type="ECO:0000256" key="4">
    <source>
        <dbReference type="ARBA" id="ARBA00023242"/>
    </source>
</evidence>
<sequence>MPYSACCYLQLNTSWLFLLVNAQCCVVTMSDDQVIRQRLLIDGDGTGDDRRINVLIGSFMKWVNCPDADDSSQEKILQLLSQCEHAQRKSRIVSNTHKKELNNYRKLTEEIEVEIKDAEMNIKKTKKELQEAKQLKRNKTEYNVLAEVIMGQPDRKKADLKFKSLQNQLNHLEEKLEKRRKQFHVLISSIHSIQKMLDDDELDDGIMEISLEDSDLTKQ</sequence>
<evidence type="ECO:0000256" key="1">
    <source>
        <dbReference type="ARBA" id="ARBA00004123"/>
    </source>
</evidence>
<comment type="similarity">
    <text evidence="2">Belongs to the THOC7 family.</text>
</comment>